<proteinExistence type="predicted"/>
<evidence type="ECO:0000313" key="3">
    <source>
        <dbReference type="Proteomes" id="UP001165121"/>
    </source>
</evidence>
<organism evidence="2 3">
    <name type="scientific">Phytophthora fragariaefolia</name>
    <dbReference type="NCBI Taxonomy" id="1490495"/>
    <lineage>
        <taxon>Eukaryota</taxon>
        <taxon>Sar</taxon>
        <taxon>Stramenopiles</taxon>
        <taxon>Oomycota</taxon>
        <taxon>Peronosporomycetes</taxon>
        <taxon>Peronosporales</taxon>
        <taxon>Peronosporaceae</taxon>
        <taxon>Phytophthora</taxon>
    </lineage>
</organism>
<evidence type="ECO:0000313" key="2">
    <source>
        <dbReference type="EMBL" id="GMF59841.1"/>
    </source>
</evidence>
<evidence type="ECO:0000256" key="1">
    <source>
        <dbReference type="SAM" id="SignalP"/>
    </source>
</evidence>
<dbReference type="AlphaFoldDB" id="A0A9W6YDW8"/>
<protein>
    <submittedName>
        <fullName evidence="2">Unnamed protein product</fullName>
    </submittedName>
</protein>
<accession>A0A9W6YDW8</accession>
<feature type="chain" id="PRO_5040772922" evidence="1">
    <location>
        <begin position="28"/>
        <end position="165"/>
    </location>
</feature>
<dbReference type="OrthoDB" id="10404461at2759"/>
<gene>
    <name evidence="2" type="ORF">Pfra01_002594100</name>
</gene>
<name>A0A9W6YDW8_9STRA</name>
<keyword evidence="3" id="KW-1185">Reference proteome</keyword>
<dbReference type="EMBL" id="BSXT01005130">
    <property type="protein sequence ID" value="GMF59841.1"/>
    <property type="molecule type" value="Genomic_DNA"/>
</dbReference>
<dbReference type="Proteomes" id="UP001165121">
    <property type="component" value="Unassembled WGS sequence"/>
</dbReference>
<feature type="signal peptide" evidence="1">
    <location>
        <begin position="1"/>
        <end position="27"/>
    </location>
</feature>
<keyword evidence="1" id="KW-0732">Signal</keyword>
<comment type="caution">
    <text evidence="2">The sequence shown here is derived from an EMBL/GenBank/DDBJ whole genome shotgun (WGS) entry which is preliminary data.</text>
</comment>
<reference evidence="2" key="1">
    <citation type="submission" date="2023-04" db="EMBL/GenBank/DDBJ databases">
        <title>Phytophthora fragariaefolia NBRC 109709.</title>
        <authorList>
            <person name="Ichikawa N."/>
            <person name="Sato H."/>
            <person name="Tonouchi N."/>
        </authorList>
    </citation>
    <scope>NUCLEOTIDE SEQUENCE</scope>
    <source>
        <strain evidence="2">NBRC 109709</strain>
    </source>
</reference>
<sequence length="165" mass="18492">MIASCASTLAVVATLSSLAKLAPTADAHQIVLLPEPQWTMNDKETKYNPLAFLENEGFTTQEDFTAWRKENGYKSLRDFMDNAKYPVTSGADFYCGLRRSLFQRATPCAPRVTPTTARVRCGSTTRWCLRATTVTRSFLARTTRWTTHRARERARFVGSGLVCVS</sequence>